<keyword evidence="2" id="KW-1185">Reference proteome</keyword>
<sequence>MESSSRMRRYMKRNYRGSDHLGCADNYEDYSVDKNYQRTPVLSAEAISIEAINKDEEQVETENLDAK</sequence>
<protein>
    <submittedName>
        <fullName evidence="1">BEACH domain-containing protein lvsC</fullName>
    </submittedName>
</protein>
<evidence type="ECO:0000313" key="2">
    <source>
        <dbReference type="Proteomes" id="UP000265520"/>
    </source>
</evidence>
<proteinExistence type="predicted"/>
<dbReference type="AlphaFoldDB" id="A0A392RPG8"/>
<dbReference type="EMBL" id="LXQA010244758">
    <property type="protein sequence ID" value="MCI37446.1"/>
    <property type="molecule type" value="Genomic_DNA"/>
</dbReference>
<accession>A0A392RPG8</accession>
<evidence type="ECO:0000313" key="1">
    <source>
        <dbReference type="EMBL" id="MCI37446.1"/>
    </source>
</evidence>
<feature type="non-terminal residue" evidence="1">
    <location>
        <position position="67"/>
    </location>
</feature>
<name>A0A392RPG8_9FABA</name>
<reference evidence="1 2" key="1">
    <citation type="journal article" date="2018" name="Front. Plant Sci.">
        <title>Red Clover (Trifolium pratense) and Zigzag Clover (T. medium) - A Picture of Genomic Similarities and Differences.</title>
        <authorList>
            <person name="Dluhosova J."/>
            <person name="Istvanek J."/>
            <person name="Nedelnik J."/>
            <person name="Repkova J."/>
        </authorList>
    </citation>
    <scope>NUCLEOTIDE SEQUENCE [LARGE SCALE GENOMIC DNA]</scope>
    <source>
        <strain evidence="2">cv. 10/8</strain>
        <tissue evidence="1">Leaf</tissue>
    </source>
</reference>
<dbReference type="Proteomes" id="UP000265520">
    <property type="component" value="Unassembled WGS sequence"/>
</dbReference>
<organism evidence="1 2">
    <name type="scientific">Trifolium medium</name>
    <dbReference type="NCBI Taxonomy" id="97028"/>
    <lineage>
        <taxon>Eukaryota</taxon>
        <taxon>Viridiplantae</taxon>
        <taxon>Streptophyta</taxon>
        <taxon>Embryophyta</taxon>
        <taxon>Tracheophyta</taxon>
        <taxon>Spermatophyta</taxon>
        <taxon>Magnoliopsida</taxon>
        <taxon>eudicotyledons</taxon>
        <taxon>Gunneridae</taxon>
        <taxon>Pentapetalae</taxon>
        <taxon>rosids</taxon>
        <taxon>fabids</taxon>
        <taxon>Fabales</taxon>
        <taxon>Fabaceae</taxon>
        <taxon>Papilionoideae</taxon>
        <taxon>50 kb inversion clade</taxon>
        <taxon>NPAAA clade</taxon>
        <taxon>Hologalegina</taxon>
        <taxon>IRL clade</taxon>
        <taxon>Trifolieae</taxon>
        <taxon>Trifolium</taxon>
    </lineage>
</organism>
<comment type="caution">
    <text evidence="1">The sequence shown here is derived from an EMBL/GenBank/DDBJ whole genome shotgun (WGS) entry which is preliminary data.</text>
</comment>